<gene>
    <name evidence="1" type="ORF">BV25DRAFT_1912460</name>
</gene>
<name>A0ACB8TFD9_9AGAM</name>
<reference evidence="1" key="2">
    <citation type="journal article" date="2022" name="New Phytol.">
        <title>Evolutionary transition to the ectomycorrhizal habit in the genomes of a hyperdiverse lineage of mushroom-forming fungi.</title>
        <authorList>
            <person name="Looney B."/>
            <person name="Miyauchi S."/>
            <person name="Morin E."/>
            <person name="Drula E."/>
            <person name="Courty P.E."/>
            <person name="Kohler A."/>
            <person name="Kuo A."/>
            <person name="LaButti K."/>
            <person name="Pangilinan J."/>
            <person name="Lipzen A."/>
            <person name="Riley R."/>
            <person name="Andreopoulos W."/>
            <person name="He G."/>
            <person name="Johnson J."/>
            <person name="Nolan M."/>
            <person name="Tritt A."/>
            <person name="Barry K.W."/>
            <person name="Grigoriev I.V."/>
            <person name="Nagy L.G."/>
            <person name="Hibbett D."/>
            <person name="Henrissat B."/>
            <person name="Matheny P.B."/>
            <person name="Labbe J."/>
            <person name="Martin F.M."/>
        </authorList>
    </citation>
    <scope>NUCLEOTIDE SEQUENCE</scope>
    <source>
        <strain evidence="1">HHB10654</strain>
    </source>
</reference>
<accession>A0ACB8TFD9</accession>
<evidence type="ECO:0000313" key="2">
    <source>
        <dbReference type="Proteomes" id="UP000814140"/>
    </source>
</evidence>
<reference evidence="1" key="1">
    <citation type="submission" date="2021-03" db="EMBL/GenBank/DDBJ databases">
        <authorList>
            <consortium name="DOE Joint Genome Institute"/>
            <person name="Ahrendt S."/>
            <person name="Looney B.P."/>
            <person name="Miyauchi S."/>
            <person name="Morin E."/>
            <person name="Drula E."/>
            <person name="Courty P.E."/>
            <person name="Chicoki N."/>
            <person name="Fauchery L."/>
            <person name="Kohler A."/>
            <person name="Kuo A."/>
            <person name="Labutti K."/>
            <person name="Pangilinan J."/>
            <person name="Lipzen A."/>
            <person name="Riley R."/>
            <person name="Andreopoulos W."/>
            <person name="He G."/>
            <person name="Johnson J."/>
            <person name="Barry K.W."/>
            <person name="Grigoriev I.V."/>
            <person name="Nagy L."/>
            <person name="Hibbett D."/>
            <person name="Henrissat B."/>
            <person name="Matheny P.B."/>
            <person name="Labbe J."/>
            <person name="Martin F."/>
        </authorList>
    </citation>
    <scope>NUCLEOTIDE SEQUENCE</scope>
    <source>
        <strain evidence="1">HHB10654</strain>
    </source>
</reference>
<sequence length="288" mass="32411">MSFITAGDGRILVRERWPGKVAKANDLPASFAYDMVWQRCPNTVEGLLKWGYFTHNPDQEERLKRQFVFAHKLSGSDEIFPGRLVEEVRLRIQGFVEHAQLNPTGNWNGTREGASLAERKLILGGGKFPKIFRDQVVALANVGELGRMSLCPRENDAFSQCMTKDDKIICRWPASKDDIESMLEDSTDGNSTASSTASSTDTAENFGQWGLRYRLRAYEGEPLVTTWHAIRAEDFVEVEAVVRVSTGENNPTGFPRVSFTLHPVCITRLCRGREVAMVRIYIYGGEQD</sequence>
<dbReference type="Proteomes" id="UP000814140">
    <property type="component" value="Unassembled WGS sequence"/>
</dbReference>
<evidence type="ECO:0000313" key="1">
    <source>
        <dbReference type="EMBL" id="KAI0067137.1"/>
    </source>
</evidence>
<protein>
    <submittedName>
        <fullName evidence="1">Uncharacterized protein</fullName>
    </submittedName>
</protein>
<organism evidence="1 2">
    <name type="scientific">Artomyces pyxidatus</name>
    <dbReference type="NCBI Taxonomy" id="48021"/>
    <lineage>
        <taxon>Eukaryota</taxon>
        <taxon>Fungi</taxon>
        <taxon>Dikarya</taxon>
        <taxon>Basidiomycota</taxon>
        <taxon>Agaricomycotina</taxon>
        <taxon>Agaricomycetes</taxon>
        <taxon>Russulales</taxon>
        <taxon>Auriscalpiaceae</taxon>
        <taxon>Artomyces</taxon>
    </lineage>
</organism>
<dbReference type="EMBL" id="MU277191">
    <property type="protein sequence ID" value="KAI0067137.1"/>
    <property type="molecule type" value="Genomic_DNA"/>
</dbReference>
<proteinExistence type="predicted"/>
<keyword evidence="2" id="KW-1185">Reference proteome</keyword>
<comment type="caution">
    <text evidence="1">The sequence shown here is derived from an EMBL/GenBank/DDBJ whole genome shotgun (WGS) entry which is preliminary data.</text>
</comment>